<evidence type="ECO:0008006" key="2">
    <source>
        <dbReference type="Google" id="ProtNLM"/>
    </source>
</evidence>
<feature type="non-terminal residue" evidence="1">
    <location>
        <position position="1"/>
    </location>
</feature>
<organism evidence="1">
    <name type="scientific">marine sediment metagenome</name>
    <dbReference type="NCBI Taxonomy" id="412755"/>
    <lineage>
        <taxon>unclassified sequences</taxon>
        <taxon>metagenomes</taxon>
        <taxon>ecological metagenomes</taxon>
    </lineage>
</organism>
<evidence type="ECO:0000313" key="1">
    <source>
        <dbReference type="EMBL" id="GAH04664.1"/>
    </source>
</evidence>
<gene>
    <name evidence="1" type="ORF">S01H4_42275</name>
</gene>
<name>X1DI09_9ZZZZ</name>
<dbReference type="AlphaFoldDB" id="X1DI09"/>
<protein>
    <recommendedName>
        <fullName evidence="2">Glycine cleavage T-protein C-terminal barrel domain-containing protein</fullName>
    </recommendedName>
</protein>
<dbReference type="InterPro" id="IPR029043">
    <property type="entry name" value="GcvT/YgfZ_C"/>
</dbReference>
<comment type="caution">
    <text evidence="1">The sequence shown here is derived from an EMBL/GenBank/DDBJ whole genome shotgun (WGS) entry which is preliminary data.</text>
</comment>
<sequence length="36" mass="4232">EGTRLQIYEDECKGQHLHAKVAPTPFYDPEGYRLRI</sequence>
<dbReference type="SUPFAM" id="SSF101790">
    <property type="entry name" value="Aminomethyltransferase beta-barrel domain"/>
    <property type="match status" value="1"/>
</dbReference>
<dbReference type="EMBL" id="BART01023201">
    <property type="protein sequence ID" value="GAH04664.1"/>
    <property type="molecule type" value="Genomic_DNA"/>
</dbReference>
<reference evidence="1" key="1">
    <citation type="journal article" date="2014" name="Front. Microbiol.">
        <title>High frequency of phylogenetically diverse reductive dehalogenase-homologous genes in deep subseafloor sedimentary metagenomes.</title>
        <authorList>
            <person name="Kawai M."/>
            <person name="Futagami T."/>
            <person name="Toyoda A."/>
            <person name="Takaki Y."/>
            <person name="Nishi S."/>
            <person name="Hori S."/>
            <person name="Arai W."/>
            <person name="Tsubouchi T."/>
            <person name="Morono Y."/>
            <person name="Uchiyama I."/>
            <person name="Ito T."/>
            <person name="Fujiyama A."/>
            <person name="Inagaki F."/>
            <person name="Takami H."/>
        </authorList>
    </citation>
    <scope>NUCLEOTIDE SEQUENCE</scope>
    <source>
        <strain evidence="1">Expedition CK06-06</strain>
    </source>
</reference>
<proteinExistence type="predicted"/>
<accession>X1DI09</accession>